<feature type="modified residue" description="4-aspartylphosphate" evidence="4">
    <location>
        <position position="181"/>
    </location>
</feature>
<keyword evidence="2 4" id="KW-0597">Phosphoprotein</keyword>
<evidence type="ECO:0000259" key="5">
    <source>
        <dbReference type="PROSITE" id="PS50110"/>
    </source>
</evidence>
<dbReference type="AlphaFoldDB" id="A0A2G3E2T8"/>
<evidence type="ECO:0000256" key="2">
    <source>
        <dbReference type="ARBA" id="ARBA00022553"/>
    </source>
</evidence>
<dbReference type="Gene3D" id="3.40.50.2300">
    <property type="match status" value="1"/>
</dbReference>
<evidence type="ECO:0000313" key="6">
    <source>
        <dbReference type="EMBL" id="PHU37531.1"/>
    </source>
</evidence>
<evidence type="ECO:0000313" key="7">
    <source>
        <dbReference type="Proteomes" id="UP000224563"/>
    </source>
</evidence>
<organism evidence="6 7">
    <name type="scientific">Agathobacter ruminis</name>
    <dbReference type="NCBI Taxonomy" id="1712665"/>
    <lineage>
        <taxon>Bacteria</taxon>
        <taxon>Bacillati</taxon>
        <taxon>Bacillota</taxon>
        <taxon>Clostridia</taxon>
        <taxon>Lachnospirales</taxon>
        <taxon>Lachnospiraceae</taxon>
        <taxon>Agathobacter</taxon>
    </lineage>
</organism>
<sequence>MGKTTVMVIGGKESFVIRVLVKKLVDSEIDAFYAPATVDSINEGWNKCSLITYYMDGGEVIHDEVRRFLIDKITDEGKPLILIGDKVDAKAERDKMPSDVIYTIFPRPLDNELYIKTVSDLFDKIEHGEFKKSILVVDDDMTYLGLVREWLKDDYRVAMANSGLQAIKWLGKNKADLILLDYEMPITSGPQVLEMLRADEETKHIPVIFLTGKGDKASVMGVVALKPEGYLLKTIQKDELLDNLQKYFQLHAD</sequence>
<dbReference type="EMBL" id="PDYG01000043">
    <property type="protein sequence ID" value="PHU37531.1"/>
    <property type="molecule type" value="Genomic_DNA"/>
</dbReference>
<dbReference type="GO" id="GO:0000160">
    <property type="term" value="P:phosphorelay signal transduction system"/>
    <property type="evidence" value="ECO:0007669"/>
    <property type="project" value="InterPro"/>
</dbReference>
<feature type="domain" description="Response regulatory" evidence="5">
    <location>
        <begin position="133"/>
        <end position="248"/>
    </location>
</feature>
<dbReference type="InterPro" id="IPR011006">
    <property type="entry name" value="CheY-like_superfamily"/>
</dbReference>
<dbReference type="PANTHER" id="PTHR44591">
    <property type="entry name" value="STRESS RESPONSE REGULATOR PROTEIN 1"/>
    <property type="match status" value="1"/>
</dbReference>
<dbReference type="SUPFAM" id="SSF52172">
    <property type="entry name" value="CheY-like"/>
    <property type="match status" value="1"/>
</dbReference>
<proteinExistence type="predicted"/>
<evidence type="ECO:0000256" key="4">
    <source>
        <dbReference type="PROSITE-ProRule" id="PRU00169"/>
    </source>
</evidence>
<dbReference type="SMART" id="SM00448">
    <property type="entry name" value="REC"/>
    <property type="match status" value="1"/>
</dbReference>
<reference evidence="6 7" key="1">
    <citation type="submission" date="2017-10" db="EMBL/GenBank/DDBJ databases">
        <title>Resolving the taxonomy of Roseburia spp., Eubacterium rectale and Agathobacter spp. through phylogenomic analysis.</title>
        <authorList>
            <person name="Sheridan P.O."/>
            <person name="Walker A.W."/>
            <person name="Duncan S.H."/>
            <person name="Scott K.P."/>
            <person name="Toole P.W.O."/>
            <person name="Luis P."/>
            <person name="Flint H.J."/>
        </authorList>
    </citation>
    <scope>NUCLEOTIDE SEQUENCE [LARGE SCALE GENOMIC DNA]</scope>
    <source>
        <strain evidence="6 7">JK623</strain>
    </source>
</reference>
<reference evidence="6 7" key="2">
    <citation type="submission" date="2017-10" db="EMBL/GenBank/DDBJ databases">
        <authorList>
            <person name="Banno H."/>
            <person name="Chua N.-H."/>
        </authorList>
    </citation>
    <scope>NUCLEOTIDE SEQUENCE [LARGE SCALE GENOMIC DNA]</scope>
    <source>
        <strain evidence="6 7">JK623</strain>
    </source>
</reference>
<dbReference type="Proteomes" id="UP000224563">
    <property type="component" value="Unassembled WGS sequence"/>
</dbReference>
<dbReference type="PANTHER" id="PTHR44591:SF3">
    <property type="entry name" value="RESPONSE REGULATORY DOMAIN-CONTAINING PROTEIN"/>
    <property type="match status" value="1"/>
</dbReference>
<dbReference type="InterPro" id="IPR001789">
    <property type="entry name" value="Sig_transdc_resp-reg_receiver"/>
</dbReference>
<dbReference type="RefSeq" id="WP_099386213.1">
    <property type="nucleotide sequence ID" value="NZ_JANSWH010000084.1"/>
</dbReference>
<comment type="function">
    <text evidence="3">May play the central regulatory role in sporulation. It may be an element of the effector pathway responsible for the activation of sporulation genes in response to nutritional stress. Spo0A may act in concert with spo0H (a sigma factor) to control the expression of some genes that are critical to the sporulation process.</text>
</comment>
<evidence type="ECO:0000256" key="1">
    <source>
        <dbReference type="ARBA" id="ARBA00018672"/>
    </source>
</evidence>
<protein>
    <recommendedName>
        <fullName evidence="1">Stage 0 sporulation protein A homolog</fullName>
    </recommendedName>
</protein>
<gene>
    <name evidence="6" type="ORF">CSX02_07465</name>
</gene>
<name>A0A2G3E2T8_9FIRM</name>
<dbReference type="Pfam" id="PF00072">
    <property type="entry name" value="Response_reg"/>
    <property type="match status" value="1"/>
</dbReference>
<keyword evidence="7" id="KW-1185">Reference proteome</keyword>
<dbReference type="InterPro" id="IPR050595">
    <property type="entry name" value="Bact_response_regulator"/>
</dbReference>
<evidence type="ECO:0000256" key="3">
    <source>
        <dbReference type="ARBA" id="ARBA00024867"/>
    </source>
</evidence>
<comment type="caution">
    <text evidence="6">The sequence shown here is derived from an EMBL/GenBank/DDBJ whole genome shotgun (WGS) entry which is preliminary data.</text>
</comment>
<dbReference type="PROSITE" id="PS50110">
    <property type="entry name" value="RESPONSE_REGULATORY"/>
    <property type="match status" value="1"/>
</dbReference>
<accession>A0A2G3E2T8</accession>